<dbReference type="SUPFAM" id="SSF56801">
    <property type="entry name" value="Acetyl-CoA synthetase-like"/>
    <property type="match status" value="1"/>
</dbReference>
<dbReference type="Gene3D" id="3.40.50.12780">
    <property type="entry name" value="N-terminal domain of ligase-like"/>
    <property type="match status" value="1"/>
</dbReference>
<dbReference type="AlphaFoldDB" id="A0A512DCC8"/>
<dbReference type="EMBL" id="BJYY01000013">
    <property type="protein sequence ID" value="GEO34116.1"/>
    <property type="molecule type" value="Genomic_DNA"/>
</dbReference>
<keyword evidence="5" id="KW-1185">Reference proteome</keyword>
<evidence type="ECO:0000259" key="2">
    <source>
        <dbReference type="Pfam" id="PF00501"/>
    </source>
</evidence>
<dbReference type="PANTHER" id="PTHR43767:SF1">
    <property type="entry name" value="NONRIBOSOMAL PEPTIDE SYNTHASE PES1 (EUROFUNG)-RELATED"/>
    <property type="match status" value="1"/>
</dbReference>
<dbReference type="InterPro" id="IPR045851">
    <property type="entry name" value="AMP-bd_C_sf"/>
</dbReference>
<dbReference type="Pfam" id="PF13193">
    <property type="entry name" value="AMP-binding_C"/>
    <property type="match status" value="1"/>
</dbReference>
<dbReference type="Pfam" id="PF00501">
    <property type="entry name" value="AMP-binding"/>
    <property type="match status" value="1"/>
</dbReference>
<dbReference type="Proteomes" id="UP000321181">
    <property type="component" value="Unassembled WGS sequence"/>
</dbReference>
<dbReference type="Gene3D" id="3.30.300.30">
    <property type="match status" value="1"/>
</dbReference>
<dbReference type="RefSeq" id="WP_146903141.1">
    <property type="nucleotide sequence ID" value="NZ_BAAARM010000003.1"/>
</dbReference>
<protein>
    <submittedName>
        <fullName evidence="4">Long-chain-fatty-acid--CoA ligase</fullName>
    </submittedName>
</protein>
<dbReference type="PANTHER" id="PTHR43767">
    <property type="entry name" value="LONG-CHAIN-FATTY-ACID--COA LIGASE"/>
    <property type="match status" value="1"/>
</dbReference>
<dbReference type="InterPro" id="IPR025110">
    <property type="entry name" value="AMP-bd_C"/>
</dbReference>
<evidence type="ECO:0000259" key="3">
    <source>
        <dbReference type="Pfam" id="PF13193"/>
    </source>
</evidence>
<dbReference type="OrthoDB" id="9803968at2"/>
<dbReference type="InterPro" id="IPR000873">
    <property type="entry name" value="AMP-dep_synth/lig_dom"/>
</dbReference>
<accession>A0A512DCC8</accession>
<dbReference type="InterPro" id="IPR020845">
    <property type="entry name" value="AMP-binding_CS"/>
</dbReference>
<evidence type="ECO:0000313" key="5">
    <source>
        <dbReference type="Proteomes" id="UP000321181"/>
    </source>
</evidence>
<feature type="region of interest" description="Disordered" evidence="1">
    <location>
        <begin position="1"/>
        <end position="25"/>
    </location>
</feature>
<dbReference type="GO" id="GO:0016878">
    <property type="term" value="F:acid-thiol ligase activity"/>
    <property type="evidence" value="ECO:0007669"/>
    <property type="project" value="UniProtKB-ARBA"/>
</dbReference>
<dbReference type="InterPro" id="IPR050237">
    <property type="entry name" value="ATP-dep_AMP-bd_enzyme"/>
</dbReference>
<reference evidence="4 5" key="1">
    <citation type="submission" date="2019-07" db="EMBL/GenBank/DDBJ databases">
        <title>Whole genome shotgun sequence of Cellulomonas aerilata NBRC 106308.</title>
        <authorList>
            <person name="Hosoyama A."/>
            <person name="Uohara A."/>
            <person name="Ohji S."/>
            <person name="Ichikawa N."/>
        </authorList>
    </citation>
    <scope>NUCLEOTIDE SEQUENCE [LARGE SCALE GENOMIC DNA]</scope>
    <source>
        <strain evidence="4 5">NBRC 106308</strain>
    </source>
</reference>
<gene>
    <name evidence="4" type="ORF">CAE01nite_18410</name>
</gene>
<organism evidence="4 5">
    <name type="scientific">Cellulomonas aerilata</name>
    <dbReference type="NCBI Taxonomy" id="515326"/>
    <lineage>
        <taxon>Bacteria</taxon>
        <taxon>Bacillati</taxon>
        <taxon>Actinomycetota</taxon>
        <taxon>Actinomycetes</taxon>
        <taxon>Micrococcales</taxon>
        <taxon>Cellulomonadaceae</taxon>
        <taxon>Cellulomonas</taxon>
    </lineage>
</organism>
<evidence type="ECO:0000313" key="4">
    <source>
        <dbReference type="EMBL" id="GEO34116.1"/>
    </source>
</evidence>
<keyword evidence="4" id="KW-0436">Ligase</keyword>
<name>A0A512DCC8_9CELL</name>
<sequence length="570" mass="60591">MQHDDARPWLPSYAPGVPADVEPPTEPVTASLARAAAQHPSRVAVDLFGAVTTYADLARRVERAAAALHGLGVRHGDRVALVLPNCTSHVVAFYAVLRLGAVVVEHNPTYTASELEHQLHDSGAVVAVVWEKAVPAVLTARPRTALRTVVAVDLSADLPLAKRLAMRLPVAAARRTRDAMRGPVPPDAGVLRWGRLLAAAGPLPAGHPSPGVDDVALLQYTGGTTGTPKGAVLRHRHLAVNAAQGQAWTGHADGTETVYAALPFFHAFGLMLCLTYAVRIAATVVVFPRFDVDAVLAAQRRRPATFVPGVPPMFERLAAAAPGAGADLTSIRTAISGAMALPVETARAWEEVTGGLLVEGYGMTETSPVALGSPLSPARRPGTLGLPFPSTRVRVTDPEDPTRDVGPGERGELLVSGPQVFDGYWQRPEDTAAVLLEHDGRTWLRTGDVVVVEDGGFVRLVDRLKEVIITGGFNVYPSQVEDHLRLMPEIADVAVVGVPGGDLGEKVVAAIVLAEGATRVELAAVRAWSAQRLARYALPRQLVVLPELPRSQIGKVLRRVVRQQVIDRGE</sequence>
<feature type="region of interest" description="Disordered" evidence="1">
    <location>
        <begin position="373"/>
        <end position="411"/>
    </location>
</feature>
<feature type="compositionally biased region" description="Basic and acidic residues" evidence="1">
    <location>
        <begin position="394"/>
        <end position="411"/>
    </location>
</feature>
<feature type="domain" description="AMP-dependent synthetase/ligase" evidence="2">
    <location>
        <begin position="33"/>
        <end position="425"/>
    </location>
</feature>
<comment type="caution">
    <text evidence="4">The sequence shown here is derived from an EMBL/GenBank/DDBJ whole genome shotgun (WGS) entry which is preliminary data.</text>
</comment>
<proteinExistence type="predicted"/>
<dbReference type="InterPro" id="IPR042099">
    <property type="entry name" value="ANL_N_sf"/>
</dbReference>
<evidence type="ECO:0000256" key="1">
    <source>
        <dbReference type="SAM" id="MobiDB-lite"/>
    </source>
</evidence>
<dbReference type="PROSITE" id="PS00455">
    <property type="entry name" value="AMP_BINDING"/>
    <property type="match status" value="1"/>
</dbReference>
<feature type="domain" description="AMP-binding enzyme C-terminal" evidence="3">
    <location>
        <begin position="480"/>
        <end position="555"/>
    </location>
</feature>